<accession>A0A9Q8Q597</accession>
<evidence type="ECO:0000313" key="1">
    <source>
        <dbReference type="EMBL" id="UNI13305.1"/>
    </source>
</evidence>
<protein>
    <submittedName>
        <fullName evidence="1">Uncharacterized protein</fullName>
    </submittedName>
</protein>
<evidence type="ECO:0000313" key="2">
    <source>
        <dbReference type="Proteomes" id="UP000829364"/>
    </source>
</evidence>
<reference evidence="1" key="1">
    <citation type="submission" date="2021-11" db="EMBL/GenBank/DDBJ databases">
        <title>Purpureocillium_takamizusanense_genome.</title>
        <authorList>
            <person name="Nguyen N.-H."/>
        </authorList>
    </citation>
    <scope>NUCLEOTIDE SEQUENCE</scope>
    <source>
        <strain evidence="1">PT3</strain>
    </source>
</reference>
<dbReference type="InterPro" id="IPR053204">
    <property type="entry name" value="Oxopyrrolidines_Biosynth-assoc"/>
</dbReference>
<dbReference type="PANTHER" id="PTHR38797:SF6">
    <property type="match status" value="1"/>
</dbReference>
<dbReference type="InterPro" id="IPR022085">
    <property type="entry name" value="OpdG"/>
</dbReference>
<dbReference type="Proteomes" id="UP000829364">
    <property type="component" value="Chromosome 1"/>
</dbReference>
<dbReference type="PANTHER" id="PTHR38797">
    <property type="entry name" value="NUCLEAR PORE COMPLEX PROTEIN NUP85-RELATED"/>
    <property type="match status" value="1"/>
</dbReference>
<dbReference type="Pfam" id="PF12311">
    <property type="entry name" value="DUF3632"/>
    <property type="match status" value="1"/>
</dbReference>
<dbReference type="RefSeq" id="XP_047836786.1">
    <property type="nucleotide sequence ID" value="XM_047980829.1"/>
</dbReference>
<keyword evidence="2" id="KW-1185">Reference proteome</keyword>
<organism evidence="1 2">
    <name type="scientific">Purpureocillium takamizusanense</name>
    <dbReference type="NCBI Taxonomy" id="2060973"/>
    <lineage>
        <taxon>Eukaryota</taxon>
        <taxon>Fungi</taxon>
        <taxon>Dikarya</taxon>
        <taxon>Ascomycota</taxon>
        <taxon>Pezizomycotina</taxon>
        <taxon>Sordariomycetes</taxon>
        <taxon>Hypocreomycetidae</taxon>
        <taxon>Hypocreales</taxon>
        <taxon>Ophiocordycipitaceae</taxon>
        <taxon>Purpureocillium</taxon>
    </lineage>
</organism>
<dbReference type="AlphaFoldDB" id="A0A9Q8Q597"/>
<name>A0A9Q8Q597_9HYPO</name>
<dbReference type="GeneID" id="72062029"/>
<proteinExistence type="predicted"/>
<gene>
    <name evidence="1" type="ORF">JDV02_000062</name>
</gene>
<dbReference type="OrthoDB" id="5122791at2759"/>
<sequence length="281" mass="31552">MDGESTFVLPRYIIEMESTATFQLLSTLVREPTASVTDVLEQFSHLTSAARSPSNEETPFGALPYNTCCALLEIAKRTAPQAQHKLVSFVTELQKVKLYDQRDGGQMSSEGYLLWTELPALGYTAADEWNAFDVTTASTPSEETRRYENMIALLAQLSTAADVDYAETTVPELDFTFWSLRAFKEAFDQQDSTDAAVRTACMWLIYGSKRLWANIQYGRVFGRRDGEPGVVLTKEMWDSWVEGLRRVKEHCQRPETHDIVDEALASMGRLSAQPFTNGSSN</sequence>
<dbReference type="KEGG" id="ptkz:JDV02_000062"/>
<dbReference type="EMBL" id="CP086354">
    <property type="protein sequence ID" value="UNI13305.1"/>
    <property type="molecule type" value="Genomic_DNA"/>
</dbReference>